<sequence>MADIDPYVKVDRSVEFKKSGSTKLSTATLLHGNDGAANTAVHGDNEQALTGSTSITMASPVRPSTSTATMVTTDLVMFVTMTSPTMDIPATEALTLDVLAMGASVLPLRSRAGGRARRGRGHTIGCRPPRGGETDDRPCYRGRGVPLLIVDDASNLPTWEVEHGWWSAMKHSADSRVMSQLVERMGAACPDQIMSLGALNA</sequence>
<feature type="compositionally biased region" description="Basic residues" evidence="1">
    <location>
        <begin position="112"/>
        <end position="121"/>
    </location>
</feature>
<dbReference type="AlphaFoldDB" id="A0A8J5V5H8"/>
<feature type="region of interest" description="Disordered" evidence="1">
    <location>
        <begin position="112"/>
        <end position="137"/>
    </location>
</feature>
<gene>
    <name evidence="2" type="ORF">GUJ93_ZPchr0002g26698</name>
</gene>
<dbReference type="EMBL" id="JAAALK010000287">
    <property type="protein sequence ID" value="KAG8060872.1"/>
    <property type="molecule type" value="Genomic_DNA"/>
</dbReference>
<evidence type="ECO:0000313" key="3">
    <source>
        <dbReference type="Proteomes" id="UP000729402"/>
    </source>
</evidence>
<evidence type="ECO:0000313" key="2">
    <source>
        <dbReference type="EMBL" id="KAG8060872.1"/>
    </source>
</evidence>
<protein>
    <submittedName>
        <fullName evidence="2">Uncharacterized protein</fullName>
    </submittedName>
</protein>
<keyword evidence="3" id="KW-1185">Reference proteome</keyword>
<dbReference type="Proteomes" id="UP000729402">
    <property type="component" value="Unassembled WGS sequence"/>
</dbReference>
<organism evidence="2 3">
    <name type="scientific">Zizania palustris</name>
    <name type="common">Northern wild rice</name>
    <dbReference type="NCBI Taxonomy" id="103762"/>
    <lineage>
        <taxon>Eukaryota</taxon>
        <taxon>Viridiplantae</taxon>
        <taxon>Streptophyta</taxon>
        <taxon>Embryophyta</taxon>
        <taxon>Tracheophyta</taxon>
        <taxon>Spermatophyta</taxon>
        <taxon>Magnoliopsida</taxon>
        <taxon>Liliopsida</taxon>
        <taxon>Poales</taxon>
        <taxon>Poaceae</taxon>
        <taxon>BOP clade</taxon>
        <taxon>Oryzoideae</taxon>
        <taxon>Oryzeae</taxon>
        <taxon>Zizaniinae</taxon>
        <taxon>Zizania</taxon>
    </lineage>
</organism>
<reference evidence="2" key="1">
    <citation type="journal article" date="2021" name="bioRxiv">
        <title>Whole Genome Assembly and Annotation of Northern Wild Rice, Zizania palustris L., Supports a Whole Genome Duplication in the Zizania Genus.</title>
        <authorList>
            <person name="Haas M."/>
            <person name="Kono T."/>
            <person name="Macchietto M."/>
            <person name="Millas R."/>
            <person name="McGilp L."/>
            <person name="Shao M."/>
            <person name="Duquette J."/>
            <person name="Hirsch C.N."/>
            <person name="Kimball J."/>
        </authorList>
    </citation>
    <scope>NUCLEOTIDE SEQUENCE</scope>
    <source>
        <tissue evidence="2">Fresh leaf tissue</tissue>
    </source>
</reference>
<evidence type="ECO:0000256" key="1">
    <source>
        <dbReference type="SAM" id="MobiDB-lite"/>
    </source>
</evidence>
<accession>A0A8J5V5H8</accession>
<comment type="caution">
    <text evidence="2">The sequence shown here is derived from an EMBL/GenBank/DDBJ whole genome shotgun (WGS) entry which is preliminary data.</text>
</comment>
<reference evidence="2" key="2">
    <citation type="submission" date="2021-02" db="EMBL/GenBank/DDBJ databases">
        <authorList>
            <person name="Kimball J.A."/>
            <person name="Haas M.W."/>
            <person name="Macchietto M."/>
            <person name="Kono T."/>
            <person name="Duquette J."/>
            <person name="Shao M."/>
        </authorList>
    </citation>
    <scope>NUCLEOTIDE SEQUENCE</scope>
    <source>
        <tissue evidence="2">Fresh leaf tissue</tissue>
    </source>
</reference>
<proteinExistence type="predicted"/>
<name>A0A8J5V5H8_ZIZPA</name>